<keyword evidence="2" id="KW-1185">Reference proteome</keyword>
<accession>A0ACD5TWP3</accession>
<proteinExistence type="predicted"/>
<sequence>MEKEEQKPGPDPLLLALRCSKASLVLSSLRQAPRSKTSRRSSSSSSAEFGLRNARLLDADLAAARREATENTRTSAAELLLVIALAPLILLFVGLLAAAAVEAAA</sequence>
<evidence type="ECO:0000313" key="2">
    <source>
        <dbReference type="Proteomes" id="UP001732700"/>
    </source>
</evidence>
<protein>
    <submittedName>
        <fullName evidence="1">Uncharacterized protein</fullName>
    </submittedName>
</protein>
<reference evidence="1" key="2">
    <citation type="submission" date="2025-09" db="UniProtKB">
        <authorList>
            <consortium name="EnsemblPlants"/>
        </authorList>
    </citation>
    <scope>IDENTIFICATION</scope>
</reference>
<dbReference type="Proteomes" id="UP001732700">
    <property type="component" value="Chromosome 1D"/>
</dbReference>
<name>A0ACD5TWP3_AVESA</name>
<reference evidence="1" key="1">
    <citation type="submission" date="2021-05" db="EMBL/GenBank/DDBJ databases">
        <authorList>
            <person name="Scholz U."/>
            <person name="Mascher M."/>
            <person name="Fiebig A."/>
        </authorList>
    </citation>
    <scope>NUCLEOTIDE SEQUENCE [LARGE SCALE GENOMIC DNA]</scope>
</reference>
<dbReference type="EnsemblPlants" id="AVESA.00010b.r2.1DG0141000.1">
    <property type="protein sequence ID" value="AVESA.00010b.r2.1DG0141000.1.CDS"/>
    <property type="gene ID" value="AVESA.00010b.r2.1DG0141000"/>
</dbReference>
<organism evidence="1 2">
    <name type="scientific">Avena sativa</name>
    <name type="common">Oat</name>
    <dbReference type="NCBI Taxonomy" id="4498"/>
    <lineage>
        <taxon>Eukaryota</taxon>
        <taxon>Viridiplantae</taxon>
        <taxon>Streptophyta</taxon>
        <taxon>Embryophyta</taxon>
        <taxon>Tracheophyta</taxon>
        <taxon>Spermatophyta</taxon>
        <taxon>Magnoliopsida</taxon>
        <taxon>Liliopsida</taxon>
        <taxon>Poales</taxon>
        <taxon>Poaceae</taxon>
        <taxon>BOP clade</taxon>
        <taxon>Pooideae</taxon>
        <taxon>Poodae</taxon>
        <taxon>Poeae</taxon>
        <taxon>Poeae Chloroplast Group 1 (Aveneae type)</taxon>
        <taxon>Aveninae</taxon>
        <taxon>Avena</taxon>
    </lineage>
</organism>
<evidence type="ECO:0000313" key="1">
    <source>
        <dbReference type="EnsemblPlants" id="AVESA.00010b.r2.1DG0141000.1.CDS"/>
    </source>
</evidence>